<comment type="miscellaneous">
    <text evidence="4">There are 2 substrate-binding sites: the catalytic A site, and the non-catalytic B site that may play a role in the transfer of substrate or product between the active site and the solvent. Alternatively, the B site may bind allosteric effectors.</text>
</comment>
<feature type="binding site" evidence="4">
    <location>
        <position position="330"/>
    </location>
    <ligand>
        <name>substrate</name>
    </ligand>
</feature>
<keyword evidence="3 4" id="KW-0456">Lyase</keyword>
<evidence type="ECO:0000259" key="7">
    <source>
        <dbReference type="Pfam" id="PF10415"/>
    </source>
</evidence>
<dbReference type="PRINTS" id="PR00149">
    <property type="entry name" value="FUMRATELYASE"/>
</dbReference>
<dbReference type="Proteomes" id="UP000186471">
    <property type="component" value="Unassembled WGS sequence"/>
</dbReference>
<protein>
    <recommendedName>
        <fullName evidence="4">Fumarate hydratase class II</fullName>
        <shortName evidence="4">Fumarase C</shortName>
        <ecNumber evidence="4">4.2.1.2</ecNumber>
    </recommendedName>
    <alternativeName>
        <fullName evidence="4">Aerobic fumarase</fullName>
    </alternativeName>
    <alternativeName>
        <fullName evidence="4">Iron-independent fumarase</fullName>
    </alternativeName>
</protein>
<dbReference type="Gene3D" id="1.10.275.10">
    <property type="entry name" value="Fumarase/aspartase (N-terminal domain)"/>
    <property type="match status" value="1"/>
</dbReference>
<gene>
    <name evidence="4" type="primary">fumC</name>
    <name evidence="8" type="ORF">BKH31_03885</name>
</gene>
<dbReference type="PANTHER" id="PTHR11444:SF1">
    <property type="entry name" value="FUMARATE HYDRATASE, MITOCHONDRIAL"/>
    <property type="match status" value="1"/>
</dbReference>
<organism evidence="8 9">
    <name type="scientific">Actinomyces oris</name>
    <dbReference type="NCBI Taxonomy" id="544580"/>
    <lineage>
        <taxon>Bacteria</taxon>
        <taxon>Bacillati</taxon>
        <taxon>Actinomycetota</taxon>
        <taxon>Actinomycetes</taxon>
        <taxon>Actinomycetales</taxon>
        <taxon>Actinomycetaceae</taxon>
        <taxon>Actinomyces</taxon>
    </lineage>
</organism>
<feature type="active site" description="Proton donor/acceptor" evidence="4">
    <location>
        <position position="199"/>
    </location>
</feature>
<dbReference type="AlphaFoldDB" id="A0A1Q8VHF3"/>
<comment type="catalytic activity">
    <reaction evidence="4">
        <text>(S)-malate = fumarate + H2O</text>
        <dbReference type="Rhea" id="RHEA:12460"/>
        <dbReference type="ChEBI" id="CHEBI:15377"/>
        <dbReference type="ChEBI" id="CHEBI:15589"/>
        <dbReference type="ChEBI" id="CHEBI:29806"/>
        <dbReference type="EC" id="4.2.1.2"/>
    </reaction>
</comment>
<dbReference type="Gene3D" id="1.20.200.10">
    <property type="entry name" value="Fumarase/aspartase (Central domain)"/>
    <property type="match status" value="1"/>
</dbReference>
<dbReference type="InterPro" id="IPR018951">
    <property type="entry name" value="Fumarase_C_C"/>
</dbReference>
<dbReference type="GO" id="GO:0006099">
    <property type="term" value="P:tricarboxylic acid cycle"/>
    <property type="evidence" value="ECO:0007669"/>
    <property type="project" value="UniProtKB-UniRule"/>
</dbReference>
<dbReference type="InterPro" id="IPR005677">
    <property type="entry name" value="Fum_hydII"/>
</dbReference>
<dbReference type="FunFam" id="1.20.200.10:FF:000001">
    <property type="entry name" value="Fumarate hydratase, mitochondrial"/>
    <property type="match status" value="1"/>
</dbReference>
<dbReference type="GO" id="GO:0008797">
    <property type="term" value="F:aspartate ammonia-lyase activity"/>
    <property type="evidence" value="ECO:0007669"/>
    <property type="project" value="UniProtKB-EC"/>
</dbReference>
<dbReference type="SUPFAM" id="SSF48557">
    <property type="entry name" value="L-aspartase-like"/>
    <property type="match status" value="1"/>
</dbReference>
<dbReference type="FunFam" id="1.10.40.30:FF:000002">
    <property type="entry name" value="Fumarate hydratase class II"/>
    <property type="match status" value="1"/>
</dbReference>
<dbReference type="PANTHER" id="PTHR11444">
    <property type="entry name" value="ASPARTATEAMMONIA/ARGININOSUCCINATE/ADENYLOSUCCINATE LYASE"/>
    <property type="match status" value="1"/>
</dbReference>
<dbReference type="OrthoDB" id="9802809at2"/>
<dbReference type="Pfam" id="PF00206">
    <property type="entry name" value="Lyase_1"/>
    <property type="match status" value="1"/>
</dbReference>
<dbReference type="PROSITE" id="PS00163">
    <property type="entry name" value="FUMARATE_LYASES"/>
    <property type="match status" value="1"/>
</dbReference>
<dbReference type="GO" id="GO:0006106">
    <property type="term" value="P:fumarate metabolic process"/>
    <property type="evidence" value="ECO:0007669"/>
    <property type="project" value="InterPro"/>
</dbReference>
<dbReference type="Pfam" id="PF10415">
    <property type="entry name" value="FumaraseC_C"/>
    <property type="match status" value="1"/>
</dbReference>
<comment type="subunit">
    <text evidence="4">Homotetramer.</text>
</comment>
<dbReference type="GO" id="GO:0006108">
    <property type="term" value="P:malate metabolic process"/>
    <property type="evidence" value="ECO:0007669"/>
    <property type="project" value="TreeGrafter"/>
</dbReference>
<dbReference type="PRINTS" id="PR00145">
    <property type="entry name" value="ARGSUCLYASE"/>
</dbReference>
<evidence type="ECO:0000259" key="6">
    <source>
        <dbReference type="Pfam" id="PF00206"/>
    </source>
</evidence>
<dbReference type="HAMAP" id="MF_00743">
    <property type="entry name" value="FumaraseC"/>
    <property type="match status" value="1"/>
</dbReference>
<comment type="similarity">
    <text evidence="2 4">Belongs to the class-II fumarase/aspartase family. Fumarase subfamily.</text>
</comment>
<comment type="caution">
    <text evidence="8">The sequence shown here is derived from an EMBL/GenBank/DDBJ whole genome shotgun (WGS) entry which is preliminary data.</text>
</comment>
<feature type="binding site" evidence="4">
    <location>
        <position position="198"/>
    </location>
    <ligand>
        <name>substrate</name>
    </ligand>
</feature>
<name>A0A1Q8VHF3_9ACTO</name>
<keyword evidence="4" id="KW-0963">Cytoplasm</keyword>
<proteinExistence type="inferred from homology"/>
<sequence>MTTDAKTPNQAVTTRTESDSMGTIEVDANRYWGAQTERSLHNFDIGRETFVWGRPMIKALGILKKSAALANAELGELPTDIAELIAKAGDEVIAGDLDAEFPLVVFQTGSGTQSNMNSNEVISNRAIELAGGERGSKTPVHPNDHVNRGQSSNDTFPTAMHIAVVNELAAMYPRVQQLRDTLDAKAKAYADVVMVGRTHLQDATPITLGQVISGWVAQIDFALDGIRYADSRARELAIGGTAVGTGLNAHPKFGALCAKKISEETGIEFTQADNLFAALGAHDALVQVSGALRVLGDALMKIANDVRWYASGPRNGIGELIIPENEPGSSIMPGKVNPTQCEAMTMVATKVFGNDATVGFAGSQGNFQLNVFKPVMAWCVLESIQLLGDTCVSFDTHCAYGIEPNTERIEANLETNLMQVTALNRHIGYDKASKIAKNAHHKGLSLRESALELGFVTAEEFDRWVVPMDMTHPSAAED</sequence>
<reference evidence="8 9" key="1">
    <citation type="submission" date="2016-12" db="EMBL/GenBank/DDBJ databases">
        <title>Genomic comparison of strains in the 'Actinomyces naeslundii' group.</title>
        <authorList>
            <person name="Mughal S.R."/>
            <person name="Do T."/>
            <person name="Gilbert S.C."/>
            <person name="Witherden E.A."/>
            <person name="Didelot X."/>
            <person name="Beighton D."/>
        </authorList>
    </citation>
    <scope>NUCLEOTIDE SEQUENCE [LARGE SCALE GENOMIC DNA]</scope>
    <source>
        <strain evidence="8 9">R21091</strain>
    </source>
</reference>
<dbReference type="UniPathway" id="UPA00223">
    <property type="reaction ID" value="UER01007"/>
</dbReference>
<dbReference type="InterPro" id="IPR000362">
    <property type="entry name" value="Fumarate_lyase_fam"/>
</dbReference>
<feature type="domain" description="Fumarase C C-terminal" evidence="7">
    <location>
        <begin position="420"/>
        <end position="472"/>
    </location>
</feature>
<feature type="binding site" evidence="4">
    <location>
        <begin position="151"/>
        <end position="153"/>
    </location>
    <ligand>
        <name>substrate</name>
    </ligand>
</feature>
<dbReference type="FunFam" id="1.10.275.10:FF:000001">
    <property type="entry name" value="Fumarate hydratase, mitochondrial"/>
    <property type="match status" value="1"/>
</dbReference>
<feature type="site" description="Important for catalytic activity" evidence="4">
    <location>
        <position position="342"/>
    </location>
</feature>
<evidence type="ECO:0000313" key="9">
    <source>
        <dbReference type="Proteomes" id="UP000186471"/>
    </source>
</evidence>
<evidence type="ECO:0000256" key="5">
    <source>
        <dbReference type="SAM" id="MobiDB-lite"/>
    </source>
</evidence>
<evidence type="ECO:0000256" key="2">
    <source>
        <dbReference type="ARBA" id="ARBA00009084"/>
    </source>
</evidence>
<feature type="binding site" evidence="4">
    <location>
        <begin position="110"/>
        <end position="112"/>
    </location>
    <ligand>
        <name>substrate</name>
    </ligand>
</feature>
<feature type="domain" description="Fumarate lyase N-terminal" evidence="6">
    <location>
        <begin position="22"/>
        <end position="353"/>
    </location>
</feature>
<dbReference type="EMBL" id="MSKK01000013">
    <property type="protein sequence ID" value="OLO47511.1"/>
    <property type="molecule type" value="Genomic_DNA"/>
</dbReference>
<comment type="catalytic activity">
    <reaction evidence="1">
        <text>L-aspartate = fumarate + NH4(+)</text>
        <dbReference type="Rhea" id="RHEA:16601"/>
        <dbReference type="ChEBI" id="CHEBI:28938"/>
        <dbReference type="ChEBI" id="CHEBI:29806"/>
        <dbReference type="ChEBI" id="CHEBI:29991"/>
        <dbReference type="EC" id="4.3.1.1"/>
    </reaction>
</comment>
<dbReference type="InterPro" id="IPR022761">
    <property type="entry name" value="Fumarate_lyase_N"/>
</dbReference>
<evidence type="ECO:0000256" key="3">
    <source>
        <dbReference type="ARBA" id="ARBA00023239"/>
    </source>
</evidence>
<keyword evidence="4" id="KW-0816">Tricarboxylic acid cycle</keyword>
<dbReference type="CDD" id="cd01362">
    <property type="entry name" value="Fumarase_classII"/>
    <property type="match status" value="1"/>
</dbReference>
<comment type="pathway">
    <text evidence="4">Carbohydrate metabolism; tricarboxylic acid cycle; (S)-malate from fumarate: step 1/1.</text>
</comment>
<evidence type="ECO:0000256" key="4">
    <source>
        <dbReference type="HAMAP-Rule" id="MF_00743"/>
    </source>
</evidence>
<dbReference type="InterPro" id="IPR008948">
    <property type="entry name" value="L-Aspartase-like"/>
</dbReference>
<dbReference type="GO" id="GO:0004333">
    <property type="term" value="F:fumarate hydratase activity"/>
    <property type="evidence" value="ECO:0007669"/>
    <property type="project" value="UniProtKB-UniRule"/>
</dbReference>
<dbReference type="EC" id="4.2.1.2" evidence="4"/>
<dbReference type="InterPro" id="IPR024083">
    <property type="entry name" value="Fumarase/histidase_N"/>
</dbReference>
<comment type="function">
    <text evidence="4">Involved in the TCA cycle. Catalyzes the stereospecific interconversion of fumarate to L-malate.</text>
</comment>
<dbReference type="RefSeq" id="WP_075411160.1">
    <property type="nucleotide sequence ID" value="NZ_MSKK01000013.1"/>
</dbReference>
<comment type="subcellular location">
    <subcellularLocation>
        <location evidence="4">Cytoplasm</location>
    </subcellularLocation>
</comment>
<dbReference type="NCBIfam" id="TIGR00979">
    <property type="entry name" value="fumC_II"/>
    <property type="match status" value="1"/>
</dbReference>
<feature type="binding site" evidence="4">
    <location>
        <begin position="335"/>
        <end position="337"/>
    </location>
    <ligand>
        <name>substrate</name>
    </ligand>
</feature>
<dbReference type="GO" id="GO:0005737">
    <property type="term" value="C:cytoplasm"/>
    <property type="evidence" value="ECO:0007669"/>
    <property type="project" value="UniProtKB-SubCell"/>
</dbReference>
<evidence type="ECO:0000256" key="1">
    <source>
        <dbReference type="ARBA" id="ARBA00001494"/>
    </source>
</evidence>
<feature type="active site" evidence="4">
    <location>
        <position position="329"/>
    </location>
</feature>
<dbReference type="Gene3D" id="1.10.40.30">
    <property type="entry name" value="Fumarase/aspartase (C-terminal domain)"/>
    <property type="match status" value="1"/>
</dbReference>
<dbReference type="InterPro" id="IPR020557">
    <property type="entry name" value="Fumarate_lyase_CS"/>
</dbReference>
<accession>A0A1Q8VHF3</accession>
<feature type="binding site" description="in site B" evidence="4">
    <location>
        <begin position="141"/>
        <end position="144"/>
    </location>
    <ligand>
        <name>substrate</name>
    </ligand>
</feature>
<feature type="region of interest" description="Disordered" evidence="5">
    <location>
        <begin position="132"/>
        <end position="153"/>
    </location>
</feature>
<evidence type="ECO:0000313" key="8">
    <source>
        <dbReference type="EMBL" id="OLO47511.1"/>
    </source>
</evidence>